<comment type="caution">
    <text evidence="1">The sequence shown here is derived from an EMBL/GenBank/DDBJ whole genome shotgun (WGS) entry which is preliminary data.</text>
</comment>
<evidence type="ECO:0000313" key="2">
    <source>
        <dbReference type="Proteomes" id="UP000292702"/>
    </source>
</evidence>
<gene>
    <name evidence="1" type="ORF">EIP91_010349</name>
</gene>
<dbReference type="EMBL" id="RWJN01000617">
    <property type="protein sequence ID" value="TCD60325.1"/>
    <property type="molecule type" value="Genomic_DNA"/>
</dbReference>
<keyword evidence="2" id="KW-1185">Reference proteome</keyword>
<dbReference type="AlphaFoldDB" id="A0A4R0R615"/>
<organism evidence="1 2">
    <name type="scientific">Steccherinum ochraceum</name>
    <dbReference type="NCBI Taxonomy" id="92696"/>
    <lineage>
        <taxon>Eukaryota</taxon>
        <taxon>Fungi</taxon>
        <taxon>Dikarya</taxon>
        <taxon>Basidiomycota</taxon>
        <taxon>Agaricomycotina</taxon>
        <taxon>Agaricomycetes</taxon>
        <taxon>Polyporales</taxon>
        <taxon>Steccherinaceae</taxon>
        <taxon>Steccherinum</taxon>
    </lineage>
</organism>
<reference evidence="1 2" key="1">
    <citation type="submission" date="2018-11" db="EMBL/GenBank/DDBJ databases">
        <title>Genome assembly of Steccherinum ochraceum LE-BIN_3174, the white-rot fungus of the Steccherinaceae family (The Residual Polyporoid clade, Polyporales, Basidiomycota).</title>
        <authorList>
            <person name="Fedorova T.V."/>
            <person name="Glazunova O.A."/>
            <person name="Landesman E.O."/>
            <person name="Moiseenko K.V."/>
            <person name="Psurtseva N.V."/>
            <person name="Savinova O.S."/>
            <person name="Shakhova N.V."/>
            <person name="Tyazhelova T.V."/>
            <person name="Vasina D.V."/>
        </authorList>
    </citation>
    <scope>NUCLEOTIDE SEQUENCE [LARGE SCALE GENOMIC DNA]</scope>
    <source>
        <strain evidence="1 2">LE-BIN_3174</strain>
    </source>
</reference>
<proteinExistence type="predicted"/>
<name>A0A4R0R615_9APHY</name>
<dbReference type="Proteomes" id="UP000292702">
    <property type="component" value="Unassembled WGS sequence"/>
</dbReference>
<accession>A0A4R0R615</accession>
<sequence>MFIREKIAFYVQRTGVEDASLRRTTSLFRQDYESGVLSAVDCDMISTIVAEKSERKTLSEISRAVFYVLLYIGVASASGAQRFQQAGRIPRAGLLAAEIRAVGLISPPAIVGFSLLARNGSSAFLSFRDTKAVADALERHLEQLKNGCIGNGEGAHDS</sequence>
<evidence type="ECO:0000313" key="1">
    <source>
        <dbReference type="EMBL" id="TCD60325.1"/>
    </source>
</evidence>
<protein>
    <submittedName>
        <fullName evidence="1">Uncharacterized protein</fullName>
    </submittedName>
</protein>